<evidence type="ECO:0000256" key="1">
    <source>
        <dbReference type="SAM" id="MobiDB-lite"/>
    </source>
</evidence>
<evidence type="ECO:0000313" key="4">
    <source>
        <dbReference type="EMBL" id="UUY49747.1"/>
    </source>
</evidence>
<protein>
    <submittedName>
        <fullName evidence="4">DUF3152 domain-containing protein</fullName>
    </submittedName>
</protein>
<feature type="region of interest" description="Disordered" evidence="1">
    <location>
        <begin position="94"/>
        <end position="140"/>
    </location>
</feature>
<reference evidence="4" key="1">
    <citation type="submission" date="2022-08" db="EMBL/GenBank/DDBJ databases">
        <authorList>
            <person name="Tian L."/>
        </authorList>
    </citation>
    <scope>NUCLEOTIDE SEQUENCE</scope>
    <source>
        <strain evidence="4">CM253</strain>
    </source>
</reference>
<dbReference type="EMBL" id="CP102514">
    <property type="protein sequence ID" value="UUY49747.1"/>
    <property type="molecule type" value="Genomic_DNA"/>
</dbReference>
<proteinExistence type="predicted"/>
<feature type="region of interest" description="Disordered" evidence="1">
    <location>
        <begin position="268"/>
        <end position="312"/>
    </location>
</feature>
<keyword evidence="2" id="KW-0812">Transmembrane</keyword>
<evidence type="ECO:0000313" key="5">
    <source>
        <dbReference type="Proteomes" id="UP001057738"/>
    </source>
</evidence>
<dbReference type="InterPro" id="IPR022603">
    <property type="entry name" value="DUF3152"/>
</dbReference>
<sequence>MGRHSRKSGAPAPESAPAQAPAAARPQAQPDPAPYEDPYPYDAFGNEAFAGDVHGGDVFGDDVFGNGAPYAGWPEPTVTHQGYVSQYLPAAGERAGGHPQSYEQSYGSGGAWGARPDAGSDSGAVYGDWRGVPRSRPEAPVAGAAAPAALLDSGTPAFGTPAVGFPQVTLTPPEQVPAYGGPEADAFTSTGSHRRVPGPRRPADAGTVAAELVEPVEPAEFAAEPVEGESAAEKSGRGKKALAYTGMAMAAAAVTTVLAVVVGGQTFLDGDTDETRAGGPAATDKDRSDPAASRSDGRPTPNGGAAVPVAPPAVAPAPELTYEQQMAAQLPLDPKLAGPGTFDTVPGVAKAPGKGKIVRYRVDVEQGLGLDPQLFAEAVHRTLNDDRSWGHGGTRTFERVPGGKADFVITLASPGTTGIWCAKSNLDTVVGNVSCDSASTERVMINAFRWAQGSETYGPDQMLTYRQMLINHEVGHRLGHDHVNCRTPGALAPVMQQQTKSLNIDGIQCKPNPWAFPES</sequence>
<dbReference type="SUPFAM" id="SSF55486">
    <property type="entry name" value="Metalloproteases ('zincins'), catalytic domain"/>
    <property type="match status" value="1"/>
</dbReference>
<keyword evidence="2" id="KW-0472">Membrane</keyword>
<name>A0ABY5Q011_9ACTN</name>
<organism evidence="4 5">
    <name type="scientific">Streptomyces yangpuensis</name>
    <dbReference type="NCBI Taxonomy" id="1648182"/>
    <lineage>
        <taxon>Bacteria</taxon>
        <taxon>Bacillati</taxon>
        <taxon>Actinomycetota</taxon>
        <taxon>Actinomycetes</taxon>
        <taxon>Kitasatosporales</taxon>
        <taxon>Streptomycetaceae</taxon>
        <taxon>Streptomyces</taxon>
    </lineage>
</organism>
<evidence type="ECO:0000259" key="3">
    <source>
        <dbReference type="Pfam" id="PF11350"/>
    </source>
</evidence>
<feature type="region of interest" description="Disordered" evidence="1">
    <location>
        <begin position="1"/>
        <end position="43"/>
    </location>
</feature>
<feature type="domain" description="DUF3152" evidence="3">
    <location>
        <begin position="337"/>
        <end position="517"/>
    </location>
</feature>
<evidence type="ECO:0000256" key="2">
    <source>
        <dbReference type="SAM" id="Phobius"/>
    </source>
</evidence>
<dbReference type="Proteomes" id="UP001057738">
    <property type="component" value="Chromosome"/>
</dbReference>
<feature type="transmembrane region" description="Helical" evidence="2">
    <location>
        <begin position="241"/>
        <end position="262"/>
    </location>
</feature>
<keyword evidence="5" id="KW-1185">Reference proteome</keyword>
<gene>
    <name evidence="4" type="ORF">NRK68_22475</name>
</gene>
<dbReference type="RefSeq" id="WP_257856540.1">
    <property type="nucleotide sequence ID" value="NZ_CP102514.1"/>
</dbReference>
<accession>A0ABY5Q011</accession>
<dbReference type="Pfam" id="PF11350">
    <property type="entry name" value="DUF3152"/>
    <property type="match status" value="1"/>
</dbReference>
<feature type="compositionally biased region" description="Low complexity" evidence="1">
    <location>
        <begin position="10"/>
        <end position="28"/>
    </location>
</feature>
<dbReference type="GeneID" id="95576274"/>
<keyword evidence="2" id="KW-1133">Transmembrane helix</keyword>